<dbReference type="Pfam" id="PF11832">
    <property type="entry name" value="DUF3352"/>
    <property type="match status" value="1"/>
</dbReference>
<dbReference type="Proteomes" id="UP000262583">
    <property type="component" value="Chromosome"/>
</dbReference>
<keyword evidence="2" id="KW-0732">Signal</keyword>
<protein>
    <recommendedName>
        <fullName evidence="5">DUF3352 domain-containing protein</fullName>
    </recommendedName>
</protein>
<feature type="compositionally biased region" description="Basic and acidic residues" evidence="1">
    <location>
        <begin position="149"/>
        <end position="161"/>
    </location>
</feature>
<proteinExistence type="predicted"/>
<sequence length="617" mass="65900">MRFISKLARTRLLALVGGLALLVATSFAKVANPKLVPQNAVYVMSVPSTADFWSAWKGNTLYGWGQKVLEASPIGSDLDTLRKLIKNIEGELKFGLDGDTLSKVIAGVDVFILGNPSEGTMSGGLIAKVSDKEKFTRLMTFWEMAAEKAAMEESGGGEDKGTTQSENTSVQQNKDTKGGQEGSKDTPEETSSASPITTETYKSVLIKHFETAKGAKLNYALLEDRFLLASDGQVLKGMIDRAKGEAQEGGFDQAEDFEKVEKALAAKPGQLYLYTNQKALVESHKAEVGPQAALGAVMAELQPVAMGGASVRILSDRIATYTYSPFAAGSENSALRKLAERYPGDVPLEIIKFAPASALVTVATSSFDIYLAYDVVKQIMKALPAEGPSFDLDKQLSEADAMLGFSIRNDLFPAVGNEIGLIVGQVKMEMGIPSVEGAIVVKVRDKAKMEKVLTAVSKLIEEKLKVMTPPPSSGQSAPPAPTFKTETSKGISMRYVEIPNISAWSPGYAMLGDYLVVATTKQTIETMASVRAGEKPSLTENEVFKQMQLSTKGNAFAFVNLSNIWNTAEDIAGATAGTQNAKQILDQLRILRAVGGVGYTKDGAGVSESVILLGASE</sequence>
<gene>
    <name evidence="3" type="ORF">BRCON_0159</name>
</gene>
<evidence type="ECO:0000256" key="1">
    <source>
        <dbReference type="SAM" id="MobiDB-lite"/>
    </source>
</evidence>
<feature type="compositionally biased region" description="Polar residues" evidence="1">
    <location>
        <begin position="162"/>
        <end position="173"/>
    </location>
</feature>
<feature type="compositionally biased region" description="Basic and acidic residues" evidence="1">
    <location>
        <begin position="174"/>
        <end position="187"/>
    </location>
</feature>
<feature type="chain" id="PRO_5016307452" description="DUF3352 domain-containing protein" evidence="2">
    <location>
        <begin position="29"/>
        <end position="617"/>
    </location>
</feature>
<accession>A0A2Z4Y1Z2</accession>
<organism evidence="3 4">
    <name type="scientific">Sumerlaea chitinivorans</name>
    <dbReference type="NCBI Taxonomy" id="2250252"/>
    <lineage>
        <taxon>Bacteria</taxon>
        <taxon>Candidatus Sumerlaeota</taxon>
        <taxon>Candidatus Sumerlaeia</taxon>
        <taxon>Candidatus Sumerlaeales</taxon>
        <taxon>Candidatus Sumerlaeaceae</taxon>
        <taxon>Candidatus Sumerlaea</taxon>
    </lineage>
</organism>
<dbReference type="AlphaFoldDB" id="A0A2Z4Y1Z2"/>
<dbReference type="InterPro" id="IPR021787">
    <property type="entry name" value="DUF3352"/>
</dbReference>
<feature type="signal peptide" evidence="2">
    <location>
        <begin position="1"/>
        <end position="28"/>
    </location>
</feature>
<dbReference type="KEGG" id="schv:BRCON_0159"/>
<dbReference type="EMBL" id="CP030759">
    <property type="protein sequence ID" value="AXA34936.1"/>
    <property type="molecule type" value="Genomic_DNA"/>
</dbReference>
<evidence type="ECO:0000313" key="4">
    <source>
        <dbReference type="Proteomes" id="UP000262583"/>
    </source>
</evidence>
<evidence type="ECO:0000313" key="3">
    <source>
        <dbReference type="EMBL" id="AXA34936.1"/>
    </source>
</evidence>
<name>A0A2Z4Y1Z2_SUMC1</name>
<feature type="region of interest" description="Disordered" evidence="1">
    <location>
        <begin position="149"/>
        <end position="196"/>
    </location>
</feature>
<evidence type="ECO:0000256" key="2">
    <source>
        <dbReference type="SAM" id="SignalP"/>
    </source>
</evidence>
<reference evidence="3 4" key="1">
    <citation type="submission" date="2018-05" db="EMBL/GenBank/DDBJ databases">
        <title>A metagenomic window into the 2 km-deep terrestrial subsurface aquifer revealed taxonomically and functionally diverse microbial community comprising novel uncultured bacterial lineages.</title>
        <authorList>
            <person name="Kadnikov V.V."/>
            <person name="Mardanov A.V."/>
            <person name="Beletsky A.V."/>
            <person name="Banks D."/>
            <person name="Pimenov N.V."/>
            <person name="Frank Y.A."/>
            <person name="Karnachuk O.V."/>
            <person name="Ravin N.V."/>
        </authorList>
    </citation>
    <scope>NUCLEOTIDE SEQUENCE [LARGE SCALE GENOMIC DNA]</scope>
    <source>
        <strain evidence="3">BY</strain>
    </source>
</reference>
<evidence type="ECO:0008006" key="5">
    <source>
        <dbReference type="Google" id="ProtNLM"/>
    </source>
</evidence>